<organism evidence="3 4">
    <name type="scientific">Chara braunii</name>
    <name type="common">Braun's stonewort</name>
    <dbReference type="NCBI Taxonomy" id="69332"/>
    <lineage>
        <taxon>Eukaryota</taxon>
        <taxon>Viridiplantae</taxon>
        <taxon>Streptophyta</taxon>
        <taxon>Charophyceae</taxon>
        <taxon>Charales</taxon>
        <taxon>Characeae</taxon>
        <taxon>Chara</taxon>
    </lineage>
</organism>
<dbReference type="EMBL" id="BFEA01000003">
    <property type="protein sequence ID" value="GBG59268.1"/>
    <property type="molecule type" value="Genomic_DNA"/>
</dbReference>
<reference evidence="3 4" key="1">
    <citation type="journal article" date="2018" name="Cell">
        <title>The Chara Genome: Secondary Complexity and Implications for Plant Terrestrialization.</title>
        <authorList>
            <person name="Nishiyama T."/>
            <person name="Sakayama H."/>
            <person name="Vries J.D."/>
            <person name="Buschmann H."/>
            <person name="Saint-Marcoux D."/>
            <person name="Ullrich K.K."/>
            <person name="Haas F.B."/>
            <person name="Vanderstraeten L."/>
            <person name="Becker D."/>
            <person name="Lang D."/>
            <person name="Vosolsobe S."/>
            <person name="Rombauts S."/>
            <person name="Wilhelmsson P.K.I."/>
            <person name="Janitza P."/>
            <person name="Kern R."/>
            <person name="Heyl A."/>
            <person name="Rumpler F."/>
            <person name="Villalobos L.I.A.C."/>
            <person name="Clay J.M."/>
            <person name="Skokan R."/>
            <person name="Toyoda A."/>
            <person name="Suzuki Y."/>
            <person name="Kagoshima H."/>
            <person name="Schijlen E."/>
            <person name="Tajeshwar N."/>
            <person name="Catarino B."/>
            <person name="Hetherington A.J."/>
            <person name="Saltykova A."/>
            <person name="Bonnot C."/>
            <person name="Breuninger H."/>
            <person name="Symeonidi A."/>
            <person name="Radhakrishnan G.V."/>
            <person name="Van Nieuwerburgh F."/>
            <person name="Deforce D."/>
            <person name="Chang C."/>
            <person name="Karol K.G."/>
            <person name="Hedrich R."/>
            <person name="Ulvskov P."/>
            <person name="Glockner G."/>
            <person name="Delwiche C.F."/>
            <person name="Petrasek J."/>
            <person name="Van de Peer Y."/>
            <person name="Friml J."/>
            <person name="Beilby M."/>
            <person name="Dolan L."/>
            <person name="Kohara Y."/>
            <person name="Sugano S."/>
            <person name="Fujiyama A."/>
            <person name="Delaux P.-M."/>
            <person name="Quint M."/>
            <person name="TheiBen G."/>
            <person name="Hagemann M."/>
            <person name="Harholt J."/>
            <person name="Dunand C."/>
            <person name="Zachgo S."/>
            <person name="Langdale J."/>
            <person name="Maumus F."/>
            <person name="Straeten D.V.D."/>
            <person name="Gould S.B."/>
            <person name="Rensing S.A."/>
        </authorList>
    </citation>
    <scope>NUCLEOTIDE SEQUENCE [LARGE SCALE GENOMIC DNA]</scope>
    <source>
        <strain evidence="3 4">S276</strain>
    </source>
</reference>
<keyword evidence="4" id="KW-1185">Reference proteome</keyword>
<comment type="caution">
    <text evidence="3">The sequence shown here is derived from an EMBL/GenBank/DDBJ whole genome shotgun (WGS) entry which is preliminary data.</text>
</comment>
<evidence type="ECO:0000313" key="3">
    <source>
        <dbReference type="EMBL" id="GBG59268.1"/>
    </source>
</evidence>
<evidence type="ECO:0000256" key="1">
    <source>
        <dbReference type="SAM" id="Coils"/>
    </source>
</evidence>
<feature type="coiled-coil region" evidence="1">
    <location>
        <begin position="97"/>
        <end position="131"/>
    </location>
</feature>
<name>A0A388JNB2_CHABU</name>
<feature type="region of interest" description="Disordered" evidence="2">
    <location>
        <begin position="222"/>
        <end position="260"/>
    </location>
</feature>
<keyword evidence="1" id="KW-0175">Coiled coil</keyword>
<proteinExistence type="predicted"/>
<sequence>MRKAADKRFKALEEVIHALQKQCEDAEANAEVWKAEALRPGNKRGGISIGTTPVTQTRIRPRMTPAETLGATRRVDERLKGLVERHQEEVGILQDQRVKEMNARKQSEEELEKLKQEMTRLDVENRRKTRSNLKARMDEAAVTTVRREKNRECEGVVFSAVKSVGKVGASPAPLNNREAFLRAARKELRGKKKDQIIEICGKEGVDYTTLNPTKEFIARRRTERAFDEKMDEARSKEKEVLEVTEDGEESEDDGRESADS</sequence>
<dbReference type="AlphaFoldDB" id="A0A388JNB2"/>
<feature type="coiled-coil region" evidence="1">
    <location>
        <begin position="2"/>
        <end position="36"/>
    </location>
</feature>
<evidence type="ECO:0000313" key="4">
    <source>
        <dbReference type="Proteomes" id="UP000265515"/>
    </source>
</evidence>
<feature type="compositionally biased region" description="Acidic residues" evidence="2">
    <location>
        <begin position="242"/>
        <end position="254"/>
    </location>
</feature>
<dbReference type="Gramene" id="GBG59268">
    <property type="protein sequence ID" value="GBG59268"/>
    <property type="gene ID" value="CBR_g32283"/>
</dbReference>
<evidence type="ECO:0000256" key="2">
    <source>
        <dbReference type="SAM" id="MobiDB-lite"/>
    </source>
</evidence>
<gene>
    <name evidence="3" type="ORF">CBR_g32283</name>
</gene>
<accession>A0A388JNB2</accession>
<dbReference type="Proteomes" id="UP000265515">
    <property type="component" value="Unassembled WGS sequence"/>
</dbReference>
<feature type="compositionally biased region" description="Basic and acidic residues" evidence="2">
    <location>
        <begin position="222"/>
        <end position="241"/>
    </location>
</feature>
<protein>
    <submittedName>
        <fullName evidence="3">Uncharacterized protein</fullName>
    </submittedName>
</protein>